<organism evidence="1">
    <name type="scientific">hydrothermal vent metagenome</name>
    <dbReference type="NCBI Taxonomy" id="652676"/>
    <lineage>
        <taxon>unclassified sequences</taxon>
        <taxon>metagenomes</taxon>
        <taxon>ecological metagenomes</taxon>
    </lineage>
</organism>
<dbReference type="AlphaFoldDB" id="A0A3B0R7F2"/>
<proteinExistence type="predicted"/>
<dbReference type="EMBL" id="UOEB01000191">
    <property type="protein sequence ID" value="VAV84946.1"/>
    <property type="molecule type" value="Genomic_DNA"/>
</dbReference>
<accession>A0A3B0R7F2</accession>
<reference evidence="1" key="1">
    <citation type="submission" date="2018-06" db="EMBL/GenBank/DDBJ databases">
        <authorList>
            <person name="Zhirakovskaya E."/>
        </authorList>
    </citation>
    <scope>NUCLEOTIDE SEQUENCE</scope>
</reference>
<feature type="non-terminal residue" evidence="1">
    <location>
        <position position="30"/>
    </location>
</feature>
<dbReference type="PROSITE" id="PS51257">
    <property type="entry name" value="PROKAR_LIPOPROTEIN"/>
    <property type="match status" value="1"/>
</dbReference>
<name>A0A3B0R7F2_9ZZZZ</name>
<protein>
    <submittedName>
        <fullName evidence="1">Uncharacterized protein</fullName>
    </submittedName>
</protein>
<gene>
    <name evidence="1" type="ORF">MNBD_BACTEROID02-1932</name>
</gene>
<sequence length="30" mass="3448">MKRIMNFTLKILLAFISFSMLTGCKNPISE</sequence>
<evidence type="ECO:0000313" key="1">
    <source>
        <dbReference type="EMBL" id="VAV84946.1"/>
    </source>
</evidence>